<dbReference type="EMBL" id="KB456261">
    <property type="protein sequence ID" value="EMF15525.1"/>
    <property type="molecule type" value="Genomic_DNA"/>
</dbReference>
<dbReference type="AlphaFoldDB" id="M3DBU0"/>
<dbReference type="OrthoDB" id="295274at2759"/>
<dbReference type="GeneID" id="27898239"/>
<protein>
    <submittedName>
        <fullName evidence="2">Uncharacterized protein</fullName>
    </submittedName>
</protein>
<accession>M3DBU0</accession>
<feature type="compositionally biased region" description="Polar residues" evidence="1">
    <location>
        <begin position="138"/>
        <end position="151"/>
    </location>
</feature>
<dbReference type="Proteomes" id="UP000016931">
    <property type="component" value="Unassembled WGS sequence"/>
</dbReference>
<dbReference type="RefSeq" id="XP_016763646.1">
    <property type="nucleotide sequence ID" value="XM_016901102.1"/>
</dbReference>
<feature type="region of interest" description="Disordered" evidence="1">
    <location>
        <begin position="113"/>
        <end position="160"/>
    </location>
</feature>
<gene>
    <name evidence="2" type="ORF">SEPMUDRAFT_114617</name>
</gene>
<name>M3DBU0_SPHMS</name>
<reference evidence="2 3" key="1">
    <citation type="journal article" date="2012" name="PLoS Pathog.">
        <title>Diverse lifestyles and strategies of plant pathogenesis encoded in the genomes of eighteen Dothideomycetes fungi.</title>
        <authorList>
            <person name="Ohm R.A."/>
            <person name="Feau N."/>
            <person name="Henrissat B."/>
            <person name="Schoch C.L."/>
            <person name="Horwitz B.A."/>
            <person name="Barry K.W."/>
            <person name="Condon B.J."/>
            <person name="Copeland A.C."/>
            <person name="Dhillon B."/>
            <person name="Glaser F."/>
            <person name="Hesse C.N."/>
            <person name="Kosti I."/>
            <person name="LaButti K."/>
            <person name="Lindquist E.A."/>
            <person name="Lucas S."/>
            <person name="Salamov A.A."/>
            <person name="Bradshaw R.E."/>
            <person name="Ciuffetti L."/>
            <person name="Hamelin R.C."/>
            <person name="Kema G.H.J."/>
            <person name="Lawrence C."/>
            <person name="Scott J.A."/>
            <person name="Spatafora J.W."/>
            <person name="Turgeon B.G."/>
            <person name="de Wit P.J.G.M."/>
            <person name="Zhong S."/>
            <person name="Goodwin S.B."/>
            <person name="Grigoriev I.V."/>
        </authorList>
    </citation>
    <scope>NUCLEOTIDE SEQUENCE [LARGE SCALE GENOMIC DNA]</scope>
    <source>
        <strain evidence="2 3">SO2202</strain>
    </source>
</reference>
<organism evidence="2 3">
    <name type="scientific">Sphaerulina musiva (strain SO2202)</name>
    <name type="common">Poplar stem canker fungus</name>
    <name type="synonym">Septoria musiva</name>
    <dbReference type="NCBI Taxonomy" id="692275"/>
    <lineage>
        <taxon>Eukaryota</taxon>
        <taxon>Fungi</taxon>
        <taxon>Dikarya</taxon>
        <taxon>Ascomycota</taxon>
        <taxon>Pezizomycotina</taxon>
        <taxon>Dothideomycetes</taxon>
        <taxon>Dothideomycetidae</taxon>
        <taxon>Mycosphaerellales</taxon>
        <taxon>Mycosphaerellaceae</taxon>
        <taxon>Sphaerulina</taxon>
    </lineage>
</organism>
<proteinExistence type="predicted"/>
<keyword evidence="3" id="KW-1185">Reference proteome</keyword>
<evidence type="ECO:0000256" key="1">
    <source>
        <dbReference type="SAM" id="MobiDB-lite"/>
    </source>
</evidence>
<dbReference type="HOGENOM" id="CLU_1367008_0_0_1"/>
<evidence type="ECO:0000313" key="3">
    <source>
        <dbReference type="Proteomes" id="UP000016931"/>
    </source>
</evidence>
<evidence type="ECO:0000313" key="2">
    <source>
        <dbReference type="EMBL" id="EMF15525.1"/>
    </source>
</evidence>
<sequence>MTRIATMDEDAVCGETWPPRTTIEDPHFDPIASTTMAHDDLRHRPYRVARLGYFDDTKSPAEIARAQPALHCNIMIDQSIRATSQSIKVNLHHRQRLPLSWLFTLAAGGDTRSKLDHGCSPRAANRSQKNDNDRAHSRTSPHQRQTLQPQNDFEESRGSASLGIVPPLNVRWPARLRRICQNTSWGTHGSPDCNRADFPF</sequence>